<sequence length="149" mass="16725">MKNPAKQLQKNLGTLIELRTRELERRQAELARQQALCARVEKTIERLDQLHQGASAGGGEPLSLGLAQNCVAYKQAVRQMAEGQRRELLQKQAEMGECRAAVKQVALQQQVLGQVLAQSQVRLSSAEQRQQQKQQDDLGAQMWLRGQRA</sequence>
<keyword evidence="1" id="KW-0175">Coiled coil</keyword>
<evidence type="ECO:0000313" key="3">
    <source>
        <dbReference type="Proteomes" id="UP001228044"/>
    </source>
</evidence>
<proteinExistence type="predicted"/>
<dbReference type="EMBL" id="JAUHHC010000004">
    <property type="protein sequence ID" value="MDN3921570.1"/>
    <property type="molecule type" value="Genomic_DNA"/>
</dbReference>
<accession>A0ABT8DWT2</accession>
<reference evidence="2 3" key="1">
    <citation type="submission" date="2023-06" db="EMBL/GenBank/DDBJ databases">
        <title>Pelomonas sp. PFR6 16S ribosomal RNA gene Genome sequencing and assembly.</title>
        <authorList>
            <person name="Woo H."/>
        </authorList>
    </citation>
    <scope>NUCLEOTIDE SEQUENCE [LARGE SCALE GENOMIC DNA]</scope>
    <source>
        <strain evidence="2 3">PFR6</strain>
    </source>
</reference>
<feature type="coiled-coil region" evidence="1">
    <location>
        <begin position="23"/>
        <end position="50"/>
    </location>
</feature>
<keyword evidence="2" id="KW-0282">Flagellum</keyword>
<protein>
    <submittedName>
        <fullName evidence="2">Flagellar export protein FliJ</fullName>
    </submittedName>
</protein>
<evidence type="ECO:0000256" key="1">
    <source>
        <dbReference type="SAM" id="Coils"/>
    </source>
</evidence>
<gene>
    <name evidence="2" type="ORF">QWJ38_14850</name>
</gene>
<dbReference type="RefSeq" id="WP_290359892.1">
    <property type="nucleotide sequence ID" value="NZ_JAUHHC010000004.1"/>
</dbReference>
<dbReference type="Proteomes" id="UP001228044">
    <property type="component" value="Unassembled WGS sequence"/>
</dbReference>
<organism evidence="2 3">
    <name type="scientific">Roseateles violae</name>
    <dbReference type="NCBI Taxonomy" id="3058042"/>
    <lineage>
        <taxon>Bacteria</taxon>
        <taxon>Pseudomonadati</taxon>
        <taxon>Pseudomonadota</taxon>
        <taxon>Betaproteobacteria</taxon>
        <taxon>Burkholderiales</taxon>
        <taxon>Sphaerotilaceae</taxon>
        <taxon>Roseateles</taxon>
    </lineage>
</organism>
<name>A0ABT8DWT2_9BURK</name>
<comment type="caution">
    <text evidence="2">The sequence shown here is derived from an EMBL/GenBank/DDBJ whole genome shotgun (WGS) entry which is preliminary data.</text>
</comment>
<keyword evidence="3" id="KW-1185">Reference proteome</keyword>
<dbReference type="Gene3D" id="1.10.287.1700">
    <property type="match status" value="1"/>
</dbReference>
<evidence type="ECO:0000313" key="2">
    <source>
        <dbReference type="EMBL" id="MDN3921570.1"/>
    </source>
</evidence>
<keyword evidence="2" id="KW-0969">Cilium</keyword>
<dbReference type="InterPro" id="IPR053716">
    <property type="entry name" value="Flag_assembly_chemotaxis_eff"/>
</dbReference>
<keyword evidence="2" id="KW-0966">Cell projection</keyword>